<dbReference type="GO" id="GO:0000150">
    <property type="term" value="F:DNA strand exchange activity"/>
    <property type="evidence" value="ECO:0007669"/>
    <property type="project" value="InterPro"/>
</dbReference>
<accession>A0AAJ2U521</accession>
<dbReference type="Gene3D" id="1.10.10.60">
    <property type="entry name" value="Homeodomain-like"/>
    <property type="match status" value="1"/>
</dbReference>
<dbReference type="AlphaFoldDB" id="A0AAJ2U521"/>
<evidence type="ECO:0000313" key="3">
    <source>
        <dbReference type="Proteomes" id="UP001285636"/>
    </source>
</evidence>
<protein>
    <submittedName>
        <fullName evidence="2">Helix-turn-helix domain-containing protein</fullName>
    </submittedName>
</protein>
<dbReference type="RefSeq" id="WP_323467768.1">
    <property type="nucleotide sequence ID" value="NZ_JAWJAY010000127.1"/>
</dbReference>
<dbReference type="InterPro" id="IPR006120">
    <property type="entry name" value="Resolvase_HTH_dom"/>
</dbReference>
<dbReference type="SUPFAM" id="SSF46689">
    <property type="entry name" value="Homeodomain-like"/>
    <property type="match status" value="1"/>
</dbReference>
<dbReference type="Proteomes" id="UP001285636">
    <property type="component" value="Unassembled WGS sequence"/>
</dbReference>
<organism evidence="2 3">
    <name type="scientific">Alkalihalophilus pseudofirmus</name>
    <name type="common">Bacillus pseudofirmus</name>
    <dbReference type="NCBI Taxonomy" id="79885"/>
    <lineage>
        <taxon>Bacteria</taxon>
        <taxon>Bacillati</taxon>
        <taxon>Bacillota</taxon>
        <taxon>Bacilli</taxon>
        <taxon>Bacillales</taxon>
        <taxon>Bacillaceae</taxon>
        <taxon>Alkalihalophilus</taxon>
    </lineage>
</organism>
<feature type="non-terminal residue" evidence="2">
    <location>
        <position position="37"/>
    </location>
</feature>
<evidence type="ECO:0000259" key="1">
    <source>
        <dbReference type="Pfam" id="PF02796"/>
    </source>
</evidence>
<dbReference type="InterPro" id="IPR009057">
    <property type="entry name" value="Homeodomain-like_sf"/>
</dbReference>
<feature type="domain" description="Resolvase HTH" evidence="1">
    <location>
        <begin position="2"/>
        <end position="32"/>
    </location>
</feature>
<dbReference type="GO" id="GO:0003677">
    <property type="term" value="F:DNA binding"/>
    <property type="evidence" value="ECO:0007669"/>
    <property type="project" value="InterPro"/>
</dbReference>
<evidence type="ECO:0000313" key="2">
    <source>
        <dbReference type="EMBL" id="MDV2887521.1"/>
    </source>
</evidence>
<reference evidence="2" key="1">
    <citation type="submission" date="2023-10" db="EMBL/GenBank/DDBJ databases">
        <title>Screening of Alkalihalophilus pseudofirmusBZ-TG-HK211 and Its Alleviation of Salt Stress on Rapeseed Growth.</title>
        <authorList>
            <person name="Zhao B."/>
            <person name="Guo T."/>
        </authorList>
    </citation>
    <scope>NUCLEOTIDE SEQUENCE</scope>
    <source>
        <strain evidence="2">BZ-TG-HK211</strain>
    </source>
</reference>
<dbReference type="Pfam" id="PF02796">
    <property type="entry name" value="HTH_7"/>
    <property type="match status" value="1"/>
</dbReference>
<gene>
    <name evidence="2" type="ORF">RYX45_20280</name>
</gene>
<dbReference type="EMBL" id="JAWJAY010000127">
    <property type="protein sequence ID" value="MDV2887521.1"/>
    <property type="molecule type" value="Genomic_DNA"/>
</dbReference>
<sequence>MEIHQLKEQGFKIAAIAKKLGISRNTVYKYLNMNFNK</sequence>
<proteinExistence type="predicted"/>
<name>A0AAJ2U521_ALKPS</name>
<comment type="caution">
    <text evidence="2">The sequence shown here is derived from an EMBL/GenBank/DDBJ whole genome shotgun (WGS) entry which is preliminary data.</text>
</comment>